<keyword evidence="3" id="KW-1185">Reference proteome</keyword>
<feature type="region of interest" description="Disordered" evidence="1">
    <location>
        <begin position="81"/>
        <end position="101"/>
    </location>
</feature>
<proteinExistence type="predicted"/>
<gene>
    <name evidence="2" type="ORF">F3Y22_tig00110528pilonHSYRG00324</name>
</gene>
<evidence type="ECO:0000256" key="1">
    <source>
        <dbReference type="SAM" id="MobiDB-lite"/>
    </source>
</evidence>
<comment type="caution">
    <text evidence="2">The sequence shown here is derived from an EMBL/GenBank/DDBJ whole genome shotgun (WGS) entry which is preliminary data.</text>
</comment>
<organism evidence="2 3">
    <name type="scientific">Hibiscus syriacus</name>
    <name type="common">Rose of Sharon</name>
    <dbReference type="NCBI Taxonomy" id="106335"/>
    <lineage>
        <taxon>Eukaryota</taxon>
        <taxon>Viridiplantae</taxon>
        <taxon>Streptophyta</taxon>
        <taxon>Embryophyta</taxon>
        <taxon>Tracheophyta</taxon>
        <taxon>Spermatophyta</taxon>
        <taxon>Magnoliopsida</taxon>
        <taxon>eudicotyledons</taxon>
        <taxon>Gunneridae</taxon>
        <taxon>Pentapetalae</taxon>
        <taxon>rosids</taxon>
        <taxon>malvids</taxon>
        <taxon>Malvales</taxon>
        <taxon>Malvaceae</taxon>
        <taxon>Malvoideae</taxon>
        <taxon>Hibiscus</taxon>
    </lineage>
</organism>
<evidence type="ECO:0000313" key="3">
    <source>
        <dbReference type="Proteomes" id="UP000436088"/>
    </source>
</evidence>
<sequence length="117" mass="13542">MTFISVIRQRLLSRTFFTRHSKPLDFSRPPGPTQRLPLQPDTATSWAVPQMGGLGVTLLRYQLPYHRHPWCRPQCQARSYYRDLGTPESPRETRRRNPLLLNELQSGSVGYGSLQTF</sequence>
<accession>A0A6A3AB35</accession>
<dbReference type="EMBL" id="VEPZ02001019">
    <property type="protein sequence ID" value="KAE8701660.1"/>
    <property type="molecule type" value="Genomic_DNA"/>
</dbReference>
<protein>
    <submittedName>
        <fullName evidence="2">Uncharacterized protein</fullName>
    </submittedName>
</protein>
<dbReference type="AlphaFoldDB" id="A0A6A3AB35"/>
<name>A0A6A3AB35_HIBSY</name>
<reference evidence="2" key="1">
    <citation type="submission" date="2019-09" db="EMBL/GenBank/DDBJ databases">
        <title>Draft genome information of white flower Hibiscus syriacus.</title>
        <authorList>
            <person name="Kim Y.-M."/>
        </authorList>
    </citation>
    <scope>NUCLEOTIDE SEQUENCE [LARGE SCALE GENOMIC DNA]</scope>
    <source>
        <strain evidence="2">YM2019G1</strain>
    </source>
</reference>
<dbReference type="Proteomes" id="UP000436088">
    <property type="component" value="Unassembled WGS sequence"/>
</dbReference>
<evidence type="ECO:0000313" key="2">
    <source>
        <dbReference type="EMBL" id="KAE8701660.1"/>
    </source>
</evidence>